<sequence>MTIQHSGMVKAAKSALICLFSIHLLLNSAAVYADESDAAAKTVLAPSGTLLVGVYKGSPTSIIEGSTPQENKGVGYDLGKALAGQLGVPSRAVIFPNNAALLAAIKTGEVDFSVTNATPARKKNMDFSPSFMEVEKSFLVPPDSKYTAIDNLAASNALVGVSKGSSTAKALTELFPKLQIREIDTLAHAIDMLKREEIAAFATNDAILFQMSDAIPGSKVLPGHWDMEYFAAGIPKGRDAGLPALKKFIIAAEGDGRIAGIIKRAGLRGASSKIGK</sequence>
<evidence type="ECO:0000313" key="4">
    <source>
        <dbReference type="EMBL" id="ETF04025.1"/>
    </source>
</evidence>
<evidence type="ECO:0000256" key="1">
    <source>
        <dbReference type="ARBA" id="ARBA00022729"/>
    </source>
</evidence>
<accession>V8QXK2</accession>
<protein>
    <submittedName>
        <fullName evidence="4">ABC transporter substrate-binding protein</fullName>
    </submittedName>
</protein>
<dbReference type="HOGENOM" id="CLU_065316_1_0_4"/>
<organism evidence="4 5">
    <name type="scientific">Advenella kashmirensis W13003</name>
    <dbReference type="NCBI Taxonomy" id="1424334"/>
    <lineage>
        <taxon>Bacteria</taxon>
        <taxon>Pseudomonadati</taxon>
        <taxon>Pseudomonadota</taxon>
        <taxon>Betaproteobacteria</taxon>
        <taxon>Burkholderiales</taxon>
        <taxon>Alcaligenaceae</taxon>
    </lineage>
</organism>
<dbReference type="PANTHER" id="PTHR35936:SF17">
    <property type="entry name" value="ARGININE-BINDING EXTRACELLULAR PROTEIN ARTP"/>
    <property type="match status" value="1"/>
</dbReference>
<feature type="signal peptide" evidence="2">
    <location>
        <begin position="1"/>
        <end position="33"/>
    </location>
</feature>
<dbReference type="PANTHER" id="PTHR35936">
    <property type="entry name" value="MEMBRANE-BOUND LYTIC MUREIN TRANSGLYCOSYLASE F"/>
    <property type="match status" value="1"/>
</dbReference>
<feature type="chain" id="PRO_5004771832" evidence="2">
    <location>
        <begin position="34"/>
        <end position="276"/>
    </location>
</feature>
<dbReference type="Pfam" id="PF00497">
    <property type="entry name" value="SBP_bac_3"/>
    <property type="match status" value="1"/>
</dbReference>
<reference evidence="4 5" key="1">
    <citation type="journal article" date="2014" name="Genome Announc.">
        <title>Draft Genome Sequence of Advenella kashmirensis Strain W13003, a Polycyclic Aromatic Hydrocarbon-Degrading Bacterium.</title>
        <authorList>
            <person name="Wang X."/>
            <person name="Jin D."/>
            <person name="Zhou L."/>
            <person name="Wu L."/>
            <person name="An W."/>
            <person name="Zhao L."/>
        </authorList>
    </citation>
    <scope>NUCLEOTIDE SEQUENCE [LARGE SCALE GENOMIC DNA]</scope>
    <source>
        <strain evidence="4 5">W13003</strain>
    </source>
</reference>
<dbReference type="OrthoDB" id="571173at2"/>
<comment type="caution">
    <text evidence="4">The sequence shown here is derived from an EMBL/GenBank/DDBJ whole genome shotgun (WGS) entry which is preliminary data.</text>
</comment>
<gene>
    <name evidence="4" type="ORF">W822_02270</name>
</gene>
<dbReference type="AlphaFoldDB" id="V8QXK2"/>
<dbReference type="EMBL" id="AYXT01000001">
    <property type="protein sequence ID" value="ETF04025.1"/>
    <property type="molecule type" value="Genomic_DNA"/>
</dbReference>
<keyword evidence="5" id="KW-1185">Reference proteome</keyword>
<keyword evidence="1 2" id="KW-0732">Signal</keyword>
<dbReference type="STRING" id="1424334.W822_02270"/>
<dbReference type="Gene3D" id="3.40.190.10">
    <property type="entry name" value="Periplasmic binding protein-like II"/>
    <property type="match status" value="2"/>
</dbReference>
<dbReference type="InterPro" id="IPR001638">
    <property type="entry name" value="Solute-binding_3/MltF_N"/>
</dbReference>
<dbReference type="PATRIC" id="fig|1424334.3.peg.453"/>
<dbReference type="Proteomes" id="UP000018733">
    <property type="component" value="Unassembled WGS sequence"/>
</dbReference>
<evidence type="ECO:0000256" key="2">
    <source>
        <dbReference type="SAM" id="SignalP"/>
    </source>
</evidence>
<dbReference type="RefSeq" id="WP_024003522.1">
    <property type="nucleotide sequence ID" value="NZ_KI650979.1"/>
</dbReference>
<evidence type="ECO:0000259" key="3">
    <source>
        <dbReference type="SMART" id="SM00062"/>
    </source>
</evidence>
<dbReference type="SUPFAM" id="SSF53850">
    <property type="entry name" value="Periplasmic binding protein-like II"/>
    <property type="match status" value="1"/>
</dbReference>
<evidence type="ECO:0000313" key="5">
    <source>
        <dbReference type="Proteomes" id="UP000018733"/>
    </source>
</evidence>
<dbReference type="SMART" id="SM00062">
    <property type="entry name" value="PBPb"/>
    <property type="match status" value="1"/>
</dbReference>
<feature type="domain" description="Solute-binding protein family 3/N-terminal" evidence="3">
    <location>
        <begin position="49"/>
        <end position="269"/>
    </location>
</feature>
<name>V8QXK2_9BURK</name>
<proteinExistence type="predicted"/>
<dbReference type="eggNOG" id="COG0834">
    <property type="taxonomic scope" value="Bacteria"/>
</dbReference>